<organism evidence="2 3">
    <name type="scientific">Taibaiella soli</name>
    <dbReference type="NCBI Taxonomy" id="1649169"/>
    <lineage>
        <taxon>Bacteria</taxon>
        <taxon>Pseudomonadati</taxon>
        <taxon>Bacteroidota</taxon>
        <taxon>Chitinophagia</taxon>
        <taxon>Chitinophagales</taxon>
        <taxon>Chitinophagaceae</taxon>
        <taxon>Taibaiella</taxon>
    </lineage>
</organism>
<comment type="caution">
    <text evidence="2">The sequence shown here is derived from an EMBL/GenBank/DDBJ whole genome shotgun (WGS) entry which is preliminary data.</text>
</comment>
<keyword evidence="3" id="KW-1185">Reference proteome</keyword>
<reference evidence="2 3" key="1">
    <citation type="submission" date="2018-06" db="EMBL/GenBank/DDBJ databases">
        <title>Mucibacter soli gen. nov., sp. nov., a new member of the family Chitinophagaceae producing mucin.</title>
        <authorList>
            <person name="Kim M.-K."/>
            <person name="Park S."/>
            <person name="Kim T.-S."/>
            <person name="Joung Y."/>
            <person name="Han J.-H."/>
            <person name="Kim S.B."/>
        </authorList>
    </citation>
    <scope>NUCLEOTIDE SEQUENCE [LARGE SCALE GENOMIC DNA]</scope>
    <source>
        <strain evidence="2 3">R1-15</strain>
    </source>
</reference>
<keyword evidence="1" id="KW-0812">Transmembrane</keyword>
<proteinExistence type="predicted"/>
<feature type="transmembrane region" description="Helical" evidence="1">
    <location>
        <begin position="32"/>
        <end position="56"/>
    </location>
</feature>
<accession>A0A2W2ACP6</accession>
<evidence type="ECO:0000313" key="2">
    <source>
        <dbReference type="EMBL" id="PZF71392.1"/>
    </source>
</evidence>
<name>A0A2W2ACP6_9BACT</name>
<dbReference type="EMBL" id="QKTW01000025">
    <property type="protein sequence ID" value="PZF71392.1"/>
    <property type="molecule type" value="Genomic_DNA"/>
</dbReference>
<protein>
    <submittedName>
        <fullName evidence="2">Uncharacterized protein</fullName>
    </submittedName>
</protein>
<evidence type="ECO:0000256" key="1">
    <source>
        <dbReference type="SAM" id="Phobius"/>
    </source>
</evidence>
<gene>
    <name evidence="2" type="ORF">DN068_19070</name>
</gene>
<dbReference type="Proteomes" id="UP000248745">
    <property type="component" value="Unassembled WGS sequence"/>
</dbReference>
<keyword evidence="1" id="KW-1133">Transmembrane helix</keyword>
<keyword evidence="1" id="KW-0472">Membrane</keyword>
<evidence type="ECO:0000313" key="3">
    <source>
        <dbReference type="Proteomes" id="UP000248745"/>
    </source>
</evidence>
<sequence>MIHIDDHQLRKSTGFRIQVFLRGWGRRKTGSLYFVLIAWGCSMLLLLIASAGIYAFEENNIP</sequence>
<dbReference type="AlphaFoldDB" id="A0A2W2ACP6"/>